<dbReference type="InterPro" id="IPR036515">
    <property type="entry name" value="Transposase_17_sf"/>
</dbReference>
<evidence type="ECO:0000313" key="3">
    <source>
        <dbReference type="Proteomes" id="UP001589891"/>
    </source>
</evidence>
<dbReference type="Pfam" id="PF01797">
    <property type="entry name" value="Y1_Tnp"/>
    <property type="match status" value="1"/>
</dbReference>
<dbReference type="RefSeq" id="WP_376944485.1">
    <property type="nucleotide sequence ID" value="NZ_CP171449.1"/>
</dbReference>
<dbReference type="InterPro" id="IPR002686">
    <property type="entry name" value="Transposase_17"/>
</dbReference>
<feature type="domain" description="Transposase IS200-like" evidence="1">
    <location>
        <begin position="51"/>
        <end position="171"/>
    </location>
</feature>
<sequence>MQAHPAIQPLALAGIGVELEGHFAPFHVLTLAPDPLGRNIQMLHKSSSHAIYSIKLHIVFVTKYRRKTLTPELLSYLRTAFSEILAAWRCDLLEFGGEADHVHLLIDIHPALDISALVNNLKTASARRARGRFSEHLGAFYRKPVFWHRAYYVGSVGGATLETVKAYVEAQGTEEHARKSAERKSKSPA</sequence>
<evidence type="ECO:0000259" key="1">
    <source>
        <dbReference type="SMART" id="SM01321"/>
    </source>
</evidence>
<dbReference type="NCBIfam" id="NF033573">
    <property type="entry name" value="transpos_IS200"/>
    <property type="match status" value="1"/>
</dbReference>
<organism evidence="2 3">
    <name type="scientific">Azorhizophilus paspali</name>
    <name type="common">Azotobacter paspali</name>
    <dbReference type="NCBI Taxonomy" id="69963"/>
    <lineage>
        <taxon>Bacteria</taxon>
        <taxon>Pseudomonadati</taxon>
        <taxon>Pseudomonadota</taxon>
        <taxon>Gammaproteobacteria</taxon>
        <taxon>Pseudomonadales</taxon>
        <taxon>Pseudomonadaceae</taxon>
        <taxon>Azorhizophilus</taxon>
    </lineage>
</organism>
<comment type="caution">
    <text evidence="2">The sequence shown here is derived from an EMBL/GenBank/DDBJ whole genome shotgun (WGS) entry which is preliminary data.</text>
</comment>
<accession>A0ABV6SMA8</accession>
<dbReference type="SUPFAM" id="SSF143422">
    <property type="entry name" value="Transposase IS200-like"/>
    <property type="match status" value="1"/>
</dbReference>
<gene>
    <name evidence="2" type="primary">tnpA</name>
    <name evidence="2" type="ORF">ACFFGX_07555</name>
</gene>
<evidence type="ECO:0000313" key="2">
    <source>
        <dbReference type="EMBL" id="MFC0709455.1"/>
    </source>
</evidence>
<dbReference type="PANTHER" id="PTHR33360:SF2">
    <property type="entry name" value="TRANSPOSASE FOR INSERTION SEQUENCE ELEMENT IS200"/>
    <property type="match status" value="1"/>
</dbReference>
<dbReference type="PANTHER" id="PTHR33360">
    <property type="entry name" value="TRANSPOSASE FOR INSERTION SEQUENCE ELEMENT IS200"/>
    <property type="match status" value="1"/>
</dbReference>
<dbReference type="Gene3D" id="3.30.70.1290">
    <property type="entry name" value="Transposase IS200-like"/>
    <property type="match status" value="1"/>
</dbReference>
<keyword evidence="3" id="KW-1185">Reference proteome</keyword>
<protein>
    <submittedName>
        <fullName evidence="2">IS200/IS605 family transposase</fullName>
    </submittedName>
</protein>
<dbReference type="Proteomes" id="UP001589891">
    <property type="component" value="Unassembled WGS sequence"/>
</dbReference>
<reference evidence="2 3" key="1">
    <citation type="submission" date="2024-09" db="EMBL/GenBank/DDBJ databases">
        <authorList>
            <person name="Sun Q."/>
            <person name="Mori K."/>
        </authorList>
    </citation>
    <scope>NUCLEOTIDE SEQUENCE [LARGE SCALE GENOMIC DNA]</scope>
    <source>
        <strain evidence="2 3">NCAIM B.01794</strain>
    </source>
</reference>
<proteinExistence type="predicted"/>
<name>A0ABV6SMA8_AZOPA</name>
<dbReference type="SMART" id="SM01321">
    <property type="entry name" value="Y1_Tnp"/>
    <property type="match status" value="1"/>
</dbReference>
<dbReference type="EMBL" id="JBHLSS010000045">
    <property type="protein sequence ID" value="MFC0709455.1"/>
    <property type="molecule type" value="Genomic_DNA"/>
</dbReference>